<reference evidence="4 5" key="1">
    <citation type="journal article" date="2015" name="Genome Announc.">
        <title>Genome Sequence of Lactobacillus curieae CCTCC M 2011381T, a Novel Producer of Gamma-aminobutyric Acid.</title>
        <authorList>
            <person name="Wang Y."/>
            <person name="Wang Y."/>
            <person name="Lang C."/>
            <person name="Wei D."/>
            <person name="Xu P."/>
            <person name="Xie J."/>
        </authorList>
    </citation>
    <scope>NUCLEOTIDE SEQUENCE [LARGE SCALE GENOMIC DNA]</scope>
    <source>
        <strain evidence="4 5">CCTCC M 2011381</strain>
    </source>
</reference>
<comment type="similarity">
    <text evidence="1">Belongs to the IMPACT family.</text>
</comment>
<dbReference type="PROSITE" id="PS00910">
    <property type="entry name" value="UPF0029"/>
    <property type="match status" value="1"/>
</dbReference>
<organism evidence="4 5">
    <name type="scientific">Lentilactobacillus curieae</name>
    <dbReference type="NCBI Taxonomy" id="1138822"/>
    <lineage>
        <taxon>Bacteria</taxon>
        <taxon>Bacillati</taxon>
        <taxon>Bacillota</taxon>
        <taxon>Bacilli</taxon>
        <taxon>Lactobacillales</taxon>
        <taxon>Lactobacillaceae</taxon>
        <taxon>Lentilactobacillus</taxon>
    </lineage>
</organism>
<dbReference type="NCBIfam" id="TIGR00257">
    <property type="entry name" value="IMPACT_YIGZ"/>
    <property type="match status" value="1"/>
</dbReference>
<dbReference type="InterPro" id="IPR001498">
    <property type="entry name" value="Impact_N"/>
</dbReference>
<dbReference type="Gene3D" id="3.30.70.240">
    <property type="match status" value="1"/>
</dbReference>
<gene>
    <name evidence="4" type="ORF">PL11_007835</name>
</gene>
<dbReference type="AlphaFoldDB" id="A0A1S6QJP2"/>
<evidence type="ECO:0000313" key="5">
    <source>
        <dbReference type="Proteomes" id="UP000030361"/>
    </source>
</evidence>
<name>A0A1S6QJP2_9LACO</name>
<protein>
    <submittedName>
        <fullName evidence="4">YigZ family protein</fullName>
    </submittedName>
</protein>
<evidence type="ECO:0000313" key="4">
    <source>
        <dbReference type="EMBL" id="AQW21832.1"/>
    </source>
</evidence>
<evidence type="ECO:0000256" key="1">
    <source>
        <dbReference type="ARBA" id="ARBA00007665"/>
    </source>
</evidence>
<dbReference type="InterPro" id="IPR020568">
    <property type="entry name" value="Ribosomal_Su5_D2-typ_SF"/>
</dbReference>
<accession>A0A1S6QJP2</accession>
<dbReference type="InterPro" id="IPR036956">
    <property type="entry name" value="Impact_N_sf"/>
</dbReference>
<dbReference type="GO" id="GO:0006446">
    <property type="term" value="P:regulation of translational initiation"/>
    <property type="evidence" value="ECO:0007669"/>
    <property type="project" value="TreeGrafter"/>
</dbReference>
<dbReference type="SUPFAM" id="SSF54211">
    <property type="entry name" value="Ribosomal protein S5 domain 2-like"/>
    <property type="match status" value="1"/>
</dbReference>
<dbReference type="PANTHER" id="PTHR16301:SF20">
    <property type="entry name" value="IMPACT FAMILY MEMBER YIGZ"/>
    <property type="match status" value="1"/>
</dbReference>
<dbReference type="InterPro" id="IPR015796">
    <property type="entry name" value="Impact_YigZ-like"/>
</dbReference>
<dbReference type="InterPro" id="IPR023582">
    <property type="entry name" value="Impact"/>
</dbReference>
<feature type="domain" description="Impact N-terminal" evidence="2">
    <location>
        <begin position="20"/>
        <end position="125"/>
    </location>
</feature>
<dbReference type="Pfam" id="PF09186">
    <property type="entry name" value="DUF1949"/>
    <property type="match status" value="1"/>
</dbReference>
<dbReference type="PANTHER" id="PTHR16301">
    <property type="entry name" value="IMPACT-RELATED"/>
    <property type="match status" value="1"/>
</dbReference>
<dbReference type="Pfam" id="PF01205">
    <property type="entry name" value="Impact_N"/>
    <property type="match status" value="1"/>
</dbReference>
<sequence length="214" mass="23912">MADKTLLTIKQNGIHELDIKKSNFICNLRRIKDEDDAKRQLAEITKEHAKATHNCYAYVLGENNEIQRESDNGEPSGTAGVPILEVLKKTEVKNVLAVVTRYFGGIKLGAGGLIRAYSNSASTAIESVGIVQLLDKKVISLTVEYPLFDKLNYYLEENDYPLEGTEYTDKVTVKVAVDDDKVDSFLTTITNLLADKFSSSIGETKIFEVDYHRE</sequence>
<proteinExistence type="inferred from homology"/>
<evidence type="ECO:0000259" key="2">
    <source>
        <dbReference type="Pfam" id="PF01205"/>
    </source>
</evidence>
<dbReference type="InterPro" id="IPR035647">
    <property type="entry name" value="EFG_III/V"/>
</dbReference>
<dbReference type="Gene3D" id="3.30.230.30">
    <property type="entry name" value="Impact, N-terminal domain"/>
    <property type="match status" value="1"/>
</dbReference>
<feature type="domain" description="UPF0029" evidence="3">
    <location>
        <begin position="141"/>
        <end position="195"/>
    </location>
</feature>
<dbReference type="OrthoDB" id="9813771at2"/>
<dbReference type="RefSeq" id="WP_035167533.1">
    <property type="nucleotide sequence ID" value="NZ_CP018906.1"/>
</dbReference>
<dbReference type="EMBL" id="CP018906">
    <property type="protein sequence ID" value="AQW21832.1"/>
    <property type="molecule type" value="Genomic_DNA"/>
</dbReference>
<dbReference type="InterPro" id="IPR015269">
    <property type="entry name" value="UPF0029_Impact_C"/>
</dbReference>
<evidence type="ECO:0000259" key="3">
    <source>
        <dbReference type="Pfam" id="PF09186"/>
    </source>
</evidence>
<dbReference type="eggNOG" id="COG1739">
    <property type="taxonomic scope" value="Bacteria"/>
</dbReference>
<dbReference type="SUPFAM" id="SSF54980">
    <property type="entry name" value="EF-G C-terminal domain-like"/>
    <property type="match status" value="1"/>
</dbReference>
<dbReference type="GO" id="GO:0005737">
    <property type="term" value="C:cytoplasm"/>
    <property type="evidence" value="ECO:0007669"/>
    <property type="project" value="TreeGrafter"/>
</dbReference>
<keyword evidence="5" id="KW-1185">Reference proteome</keyword>
<dbReference type="Proteomes" id="UP000030361">
    <property type="component" value="Chromosome"/>
</dbReference>
<dbReference type="InterPro" id="IPR020569">
    <property type="entry name" value="UPF0029_Impact_CS"/>
</dbReference>
<dbReference type="KEGG" id="lcu:PL11_007835"/>